<evidence type="ECO:0000256" key="12">
    <source>
        <dbReference type="ARBA" id="ARBA00034617"/>
    </source>
</evidence>
<dbReference type="Gene3D" id="1.10.10.160">
    <property type="match status" value="1"/>
</dbReference>
<dbReference type="InterPro" id="IPR038726">
    <property type="entry name" value="PDDEXK_AddAB-type"/>
</dbReference>
<proteinExistence type="inferred from homology"/>
<name>A0A939E2E6_9CORY</name>
<comment type="caution">
    <text evidence="19">The sequence shown here is derived from an EMBL/GenBank/DDBJ whole genome shotgun (WGS) entry which is preliminary data.</text>
</comment>
<evidence type="ECO:0000256" key="10">
    <source>
        <dbReference type="ARBA" id="ARBA00023204"/>
    </source>
</evidence>
<dbReference type="SUPFAM" id="SSF52980">
    <property type="entry name" value="Restriction endonuclease-like"/>
    <property type="match status" value="1"/>
</dbReference>
<dbReference type="InterPro" id="IPR027417">
    <property type="entry name" value="P-loop_NTPase"/>
</dbReference>
<dbReference type="GO" id="GO:0033202">
    <property type="term" value="C:DNA helicase complex"/>
    <property type="evidence" value="ECO:0007669"/>
    <property type="project" value="TreeGrafter"/>
</dbReference>
<evidence type="ECO:0000256" key="14">
    <source>
        <dbReference type="ARBA" id="ARBA00048988"/>
    </source>
</evidence>
<evidence type="ECO:0000256" key="8">
    <source>
        <dbReference type="ARBA" id="ARBA00022840"/>
    </source>
</evidence>
<dbReference type="PANTHER" id="PTHR11070:SF55">
    <property type="entry name" value="DNA 3'-5' HELICASE"/>
    <property type="match status" value="1"/>
</dbReference>
<dbReference type="GO" id="GO:0003677">
    <property type="term" value="F:DNA binding"/>
    <property type="evidence" value="ECO:0007669"/>
    <property type="project" value="UniProtKB-KW"/>
</dbReference>
<dbReference type="AlphaFoldDB" id="A0A939E2E6"/>
<keyword evidence="3 15" id="KW-0547">Nucleotide-binding</keyword>
<evidence type="ECO:0000256" key="13">
    <source>
        <dbReference type="ARBA" id="ARBA00034808"/>
    </source>
</evidence>
<keyword evidence="8 15" id="KW-0067">ATP-binding</keyword>
<protein>
    <recommendedName>
        <fullName evidence="13">DNA 3'-5' helicase</fullName>
        <ecNumber evidence="13">5.6.2.4</ecNumber>
    </recommendedName>
</protein>
<organism evidence="19 20">
    <name type="scientific">Corynebacterium mendelii</name>
    <dbReference type="NCBI Taxonomy" id="2765362"/>
    <lineage>
        <taxon>Bacteria</taxon>
        <taxon>Bacillati</taxon>
        <taxon>Actinomycetota</taxon>
        <taxon>Actinomycetes</taxon>
        <taxon>Mycobacteriales</taxon>
        <taxon>Corynebacteriaceae</taxon>
        <taxon>Corynebacterium</taxon>
    </lineage>
</organism>
<evidence type="ECO:0000256" key="7">
    <source>
        <dbReference type="ARBA" id="ARBA00022839"/>
    </source>
</evidence>
<sequence>MLGQAHHPTAQQAEVIGAAPGPMLVVAGAGAGKTETMAARVVWLVANGYARPEEILGLTFTRKAAQQLSRRIRDRLGTLAGIPALTDIDPTGRLSASLESITPTVSTYDAFAGSLVAEFGLLYPVEPSARTIGMTELFQIARRVVAGHTRAMTGNPNPATVTDNLLSLVGELDNHLITATELKQETDAFTALIDELPKGPRQRGDGMTKKLLRVKNTQLLRVDYLSLIEELAEEMRRRAVTTFGEKMSQAARLATAHPRIGQAMRRRYRVVMLDEYQDTSHAQRVLLTGLFGGCDPGLTVTAVGDPMQSIYGWRGATAANLERFTTDFPLLDDTGSPVGPAPKKQLTVSWRNPGTILRAANMVADTVLGDSTSPRRAVQPLTPRDGAPAGTLTVGWYPTEKDEHAAIAEALKNIRDDAAARGELDLWTAAVLIRANKQAAGLSAALDRAGVANDIVGVGGLLHVPEIADLVAVLTMLVRPGNNTAALRILAGPMVDLGLADIVAVGRRATNLAARARRDGAPETPTDPSGDGDSDITGWETNRAERRFAAQLAGIIPAAATCGAGLVDAIADLGEPERYSEQGYTRLVRLGQLLRRLRTMTAGRPVVDAVAVVDKEIGLRQEVLARADPAAEGVAGTRHLDRFISYAAQFSDTPGADLASFIDYLSLAEDKEQALNQPEVPSAPGRVQILTVHKAKGLEWHTVVVPGASNSNYPDQSWESKRTTTWLTDITAVPSTLRGDAGQDGEDPATASAPVLDVTAVEDLSQLQKAIDEHPRAYREADMEEATRLFYVALTRSESTLFVTGSPSPGRTHSGPADALVAMKKHFPDCVSSWWDGEADPAADDSSVPAGDAADDIAEALSTRPETTVAGVFPIDHLGDRRAGITTGLQAVGAALDRLPELSDHPVHTRWEEDVTFLIDEHRRRQSSLIEVVLPDDLSASDLVALKKDPDSFARRLARPVPFKPNRFAKRGTALHRWLEKRFGGQTMLDFDELPGSGEPDATAEKLEQLKAAFLASEWADRQPVRVEQPFAVTIGGTLVRGRMDAVFHFCDQPDTGWMVVDWKTGKVPVGADMEAAQVQLAVYRYAWAKLVSQSTGTQVPADKVRAAFFYIGANKTIEPSTLPGVEELARLIGGPAATPTTD</sequence>
<evidence type="ECO:0000256" key="15">
    <source>
        <dbReference type="PROSITE-ProRule" id="PRU00560"/>
    </source>
</evidence>
<keyword evidence="4" id="KW-0227">DNA damage</keyword>
<dbReference type="PROSITE" id="PS51198">
    <property type="entry name" value="UVRD_HELICASE_ATP_BIND"/>
    <property type="match status" value="1"/>
</dbReference>
<evidence type="ECO:0000259" key="17">
    <source>
        <dbReference type="PROSITE" id="PS51198"/>
    </source>
</evidence>
<dbReference type="PANTHER" id="PTHR11070">
    <property type="entry name" value="UVRD / RECB / PCRA DNA HELICASE FAMILY MEMBER"/>
    <property type="match status" value="1"/>
</dbReference>
<dbReference type="InterPro" id="IPR011335">
    <property type="entry name" value="Restrct_endonuc-II-like"/>
</dbReference>
<evidence type="ECO:0000313" key="19">
    <source>
        <dbReference type="EMBL" id="MBN9644446.1"/>
    </source>
</evidence>
<evidence type="ECO:0000256" key="11">
    <source>
        <dbReference type="ARBA" id="ARBA00023235"/>
    </source>
</evidence>
<keyword evidence="7" id="KW-0269">Exonuclease</keyword>
<keyword evidence="6 15" id="KW-0347">Helicase</keyword>
<dbReference type="CDD" id="cd17932">
    <property type="entry name" value="DEXQc_UvrD"/>
    <property type="match status" value="1"/>
</dbReference>
<evidence type="ECO:0000256" key="6">
    <source>
        <dbReference type="ARBA" id="ARBA00022806"/>
    </source>
</evidence>
<gene>
    <name evidence="19" type="ORF">JZY06_07455</name>
</gene>
<feature type="binding site" evidence="15">
    <location>
        <begin position="27"/>
        <end position="34"/>
    </location>
    <ligand>
        <name>ATP</name>
        <dbReference type="ChEBI" id="CHEBI:30616"/>
    </ligand>
</feature>
<dbReference type="EMBL" id="JAFLEQ010000014">
    <property type="protein sequence ID" value="MBN9644446.1"/>
    <property type="molecule type" value="Genomic_DNA"/>
</dbReference>
<dbReference type="GO" id="GO:0043138">
    <property type="term" value="F:3'-5' DNA helicase activity"/>
    <property type="evidence" value="ECO:0007669"/>
    <property type="project" value="UniProtKB-EC"/>
</dbReference>
<dbReference type="Gene3D" id="1.10.486.10">
    <property type="entry name" value="PCRA, domain 4"/>
    <property type="match status" value="1"/>
</dbReference>
<dbReference type="Gene3D" id="3.90.320.10">
    <property type="match status" value="1"/>
</dbReference>
<dbReference type="Pfam" id="PF13361">
    <property type="entry name" value="UvrD_C"/>
    <property type="match status" value="2"/>
</dbReference>
<dbReference type="Pfam" id="PF00580">
    <property type="entry name" value="UvrD-helicase"/>
    <property type="match status" value="1"/>
</dbReference>
<dbReference type="InterPro" id="IPR011604">
    <property type="entry name" value="PDDEXK-like_dom_sf"/>
</dbReference>
<dbReference type="PROSITE" id="PS51217">
    <property type="entry name" value="UVRD_HELICASE_CTER"/>
    <property type="match status" value="1"/>
</dbReference>
<dbReference type="GO" id="GO:0000725">
    <property type="term" value="P:recombinational repair"/>
    <property type="evidence" value="ECO:0007669"/>
    <property type="project" value="TreeGrafter"/>
</dbReference>
<evidence type="ECO:0000256" key="4">
    <source>
        <dbReference type="ARBA" id="ARBA00022763"/>
    </source>
</evidence>
<dbReference type="Proteomes" id="UP000664332">
    <property type="component" value="Unassembled WGS sequence"/>
</dbReference>
<dbReference type="InterPro" id="IPR014017">
    <property type="entry name" value="DNA_helicase_UvrD-like_C"/>
</dbReference>
<dbReference type="GO" id="GO:0004527">
    <property type="term" value="F:exonuclease activity"/>
    <property type="evidence" value="ECO:0007669"/>
    <property type="project" value="UniProtKB-KW"/>
</dbReference>
<evidence type="ECO:0000259" key="18">
    <source>
        <dbReference type="PROSITE" id="PS51217"/>
    </source>
</evidence>
<evidence type="ECO:0000256" key="5">
    <source>
        <dbReference type="ARBA" id="ARBA00022801"/>
    </source>
</evidence>
<dbReference type="InterPro" id="IPR000212">
    <property type="entry name" value="DNA_helicase_UvrD/REP"/>
</dbReference>
<feature type="domain" description="UvrD-like helicase C-terminal" evidence="18">
    <location>
        <begin position="354"/>
        <end position="697"/>
    </location>
</feature>
<keyword evidence="20" id="KW-1185">Reference proteome</keyword>
<feature type="region of interest" description="Disordered" evidence="16">
    <location>
        <begin position="515"/>
        <end position="538"/>
    </location>
</feature>
<dbReference type="EC" id="5.6.2.4" evidence="13"/>
<dbReference type="Gene3D" id="3.40.50.300">
    <property type="entry name" value="P-loop containing nucleotide triphosphate hydrolases"/>
    <property type="match status" value="3"/>
</dbReference>
<keyword evidence="9" id="KW-0238">DNA-binding</keyword>
<keyword evidence="5 15" id="KW-0378">Hydrolase</keyword>
<keyword evidence="11" id="KW-0413">Isomerase</keyword>
<dbReference type="SUPFAM" id="SSF52540">
    <property type="entry name" value="P-loop containing nucleoside triphosphate hydrolases"/>
    <property type="match status" value="1"/>
</dbReference>
<comment type="similarity">
    <text evidence="1">Belongs to the helicase family. UvrD subfamily.</text>
</comment>
<dbReference type="GO" id="GO:0005524">
    <property type="term" value="F:ATP binding"/>
    <property type="evidence" value="ECO:0007669"/>
    <property type="project" value="UniProtKB-UniRule"/>
</dbReference>
<dbReference type="InterPro" id="IPR014016">
    <property type="entry name" value="UvrD-like_ATP-bd"/>
</dbReference>
<reference evidence="19" key="1">
    <citation type="submission" date="2021-03" db="EMBL/GenBank/DDBJ databases">
        <authorList>
            <person name="Sun Q."/>
        </authorList>
    </citation>
    <scope>NUCLEOTIDE SEQUENCE</scope>
    <source>
        <strain evidence="19">CCM 8862</strain>
    </source>
</reference>
<keyword evidence="10" id="KW-0234">DNA repair</keyword>
<evidence type="ECO:0000256" key="3">
    <source>
        <dbReference type="ARBA" id="ARBA00022741"/>
    </source>
</evidence>
<dbReference type="InterPro" id="IPR013986">
    <property type="entry name" value="DExx_box_DNA_helicase_dom_sf"/>
</dbReference>
<dbReference type="Pfam" id="PF12705">
    <property type="entry name" value="PDDEXK_1"/>
    <property type="match status" value="1"/>
</dbReference>
<evidence type="ECO:0000313" key="20">
    <source>
        <dbReference type="Proteomes" id="UP000664332"/>
    </source>
</evidence>
<keyword evidence="2" id="KW-0540">Nuclease</keyword>
<feature type="domain" description="UvrD-like helicase ATP-binding" evidence="17">
    <location>
        <begin position="6"/>
        <end position="353"/>
    </location>
</feature>
<dbReference type="GO" id="GO:0005829">
    <property type="term" value="C:cytosol"/>
    <property type="evidence" value="ECO:0007669"/>
    <property type="project" value="TreeGrafter"/>
</dbReference>
<accession>A0A939E2E6</accession>
<evidence type="ECO:0000256" key="9">
    <source>
        <dbReference type="ARBA" id="ARBA00023125"/>
    </source>
</evidence>
<evidence type="ECO:0000256" key="16">
    <source>
        <dbReference type="SAM" id="MobiDB-lite"/>
    </source>
</evidence>
<evidence type="ECO:0000256" key="2">
    <source>
        <dbReference type="ARBA" id="ARBA00022722"/>
    </source>
</evidence>
<comment type="catalytic activity">
    <reaction evidence="12">
        <text>Couples ATP hydrolysis with the unwinding of duplex DNA by translocating in the 3'-5' direction.</text>
        <dbReference type="EC" id="5.6.2.4"/>
    </reaction>
</comment>
<comment type="catalytic activity">
    <reaction evidence="14">
        <text>ATP + H2O = ADP + phosphate + H(+)</text>
        <dbReference type="Rhea" id="RHEA:13065"/>
        <dbReference type="ChEBI" id="CHEBI:15377"/>
        <dbReference type="ChEBI" id="CHEBI:15378"/>
        <dbReference type="ChEBI" id="CHEBI:30616"/>
        <dbReference type="ChEBI" id="CHEBI:43474"/>
        <dbReference type="ChEBI" id="CHEBI:456216"/>
        <dbReference type="EC" id="5.6.2.4"/>
    </reaction>
</comment>
<evidence type="ECO:0000256" key="1">
    <source>
        <dbReference type="ARBA" id="ARBA00009922"/>
    </source>
</evidence>